<dbReference type="PROSITE" id="PS01124">
    <property type="entry name" value="HTH_ARAC_FAMILY_2"/>
    <property type="match status" value="1"/>
</dbReference>
<dbReference type="InterPro" id="IPR018060">
    <property type="entry name" value="HTH_AraC"/>
</dbReference>
<dbReference type="eggNOG" id="COG2207">
    <property type="taxonomic scope" value="Bacteria"/>
</dbReference>
<evidence type="ECO:0000256" key="3">
    <source>
        <dbReference type="ARBA" id="ARBA00023163"/>
    </source>
</evidence>
<keyword evidence="1" id="KW-0805">Transcription regulation</keyword>
<dbReference type="KEGG" id="sna:Snas_4352"/>
<dbReference type="InterPro" id="IPR009057">
    <property type="entry name" value="Homeodomain-like_sf"/>
</dbReference>
<dbReference type="GO" id="GO:0043565">
    <property type="term" value="F:sequence-specific DNA binding"/>
    <property type="evidence" value="ECO:0007669"/>
    <property type="project" value="InterPro"/>
</dbReference>
<sequence>MLTTTLLARHRDFAVHAVHCRDDHRGWAAETVRDDHRIVLVRRGGFRRRADGASGYVDVTCGYVGLPGQEERFAHPVNGDVCTSIHLDRALWAGIVGDTAAPTSVRVDAPLDLAHRGLLRAAEVRDVDFAVAEQLVHLAALAVRRAVGGGVGGRDASGAVGRRDAGLVAQAREAIAAGHPQAAGLTTLAQLLRVSPYRLSRAFSAHTGMSVTRYRNRLRTGRAVDAIEAGETRLGELALRLGFADQAHLTRTVKQHYGHPPVALRELLRRAGNA</sequence>
<evidence type="ECO:0000313" key="5">
    <source>
        <dbReference type="EMBL" id="ADD43999.1"/>
    </source>
</evidence>
<dbReference type="EMBL" id="CP001778">
    <property type="protein sequence ID" value="ADD43999.1"/>
    <property type="molecule type" value="Genomic_DNA"/>
</dbReference>
<gene>
    <name evidence="5" type="ordered locus">Snas_4352</name>
</gene>
<dbReference type="AlphaFoldDB" id="D3Q3T2"/>
<dbReference type="InterPro" id="IPR050204">
    <property type="entry name" value="AraC_XylS_family_regulators"/>
</dbReference>
<feature type="domain" description="HTH araC/xylS-type" evidence="4">
    <location>
        <begin position="169"/>
        <end position="267"/>
    </location>
</feature>
<dbReference type="SUPFAM" id="SSF46689">
    <property type="entry name" value="Homeodomain-like"/>
    <property type="match status" value="2"/>
</dbReference>
<accession>D3Q3T2</accession>
<dbReference type="SMART" id="SM00342">
    <property type="entry name" value="HTH_ARAC"/>
    <property type="match status" value="1"/>
</dbReference>
<keyword evidence="6" id="KW-1185">Reference proteome</keyword>
<dbReference type="RefSeq" id="WP_013019570.1">
    <property type="nucleotide sequence ID" value="NC_013947.1"/>
</dbReference>
<dbReference type="GO" id="GO:0003700">
    <property type="term" value="F:DNA-binding transcription factor activity"/>
    <property type="evidence" value="ECO:0007669"/>
    <property type="project" value="InterPro"/>
</dbReference>
<dbReference type="OrthoDB" id="4549023at2"/>
<keyword evidence="2" id="KW-0238">DNA-binding</keyword>
<organism evidence="5 6">
    <name type="scientific">Stackebrandtia nassauensis (strain DSM 44728 / CIP 108903 / NRRL B-16338 / NBRC 102104 / LLR-40K-21)</name>
    <dbReference type="NCBI Taxonomy" id="446470"/>
    <lineage>
        <taxon>Bacteria</taxon>
        <taxon>Bacillati</taxon>
        <taxon>Actinomycetota</taxon>
        <taxon>Actinomycetes</taxon>
        <taxon>Glycomycetales</taxon>
        <taxon>Glycomycetaceae</taxon>
        <taxon>Stackebrandtia</taxon>
    </lineage>
</organism>
<evidence type="ECO:0000256" key="1">
    <source>
        <dbReference type="ARBA" id="ARBA00023015"/>
    </source>
</evidence>
<protein>
    <submittedName>
        <fullName evidence="5">Transcriptional regulator, AraC family</fullName>
    </submittedName>
</protein>
<reference evidence="5 6" key="1">
    <citation type="journal article" date="2009" name="Stand. Genomic Sci.">
        <title>Complete genome sequence of Stackebrandtia nassauensis type strain (LLR-40K-21).</title>
        <authorList>
            <person name="Munk C."/>
            <person name="Lapidus A."/>
            <person name="Copeland A."/>
            <person name="Jando M."/>
            <person name="Mayilraj S."/>
            <person name="Glavina Del Rio T."/>
            <person name="Nolan M."/>
            <person name="Chen F."/>
            <person name="Lucas S."/>
            <person name="Tice H."/>
            <person name="Cheng J.F."/>
            <person name="Han C."/>
            <person name="Detter J.C."/>
            <person name="Bruce D."/>
            <person name="Goodwin L."/>
            <person name="Chain P."/>
            <person name="Pitluck S."/>
            <person name="Goker M."/>
            <person name="Ovchinikova G."/>
            <person name="Pati A."/>
            <person name="Ivanova N."/>
            <person name="Mavromatis K."/>
            <person name="Chen A."/>
            <person name="Palaniappan K."/>
            <person name="Land M."/>
            <person name="Hauser L."/>
            <person name="Chang Y.J."/>
            <person name="Jeffries C.D."/>
            <person name="Bristow J."/>
            <person name="Eisen J.A."/>
            <person name="Markowitz V."/>
            <person name="Hugenholtz P."/>
            <person name="Kyrpides N.C."/>
            <person name="Klenk H.P."/>
        </authorList>
    </citation>
    <scope>NUCLEOTIDE SEQUENCE [LARGE SCALE GENOMIC DNA]</scope>
    <source>
        <strain evidence="6">DSM 44728 / CIP 108903 / NRRL B-16338 / NBRC 102104 / LLR-40K-21</strain>
    </source>
</reference>
<keyword evidence="3" id="KW-0804">Transcription</keyword>
<dbReference type="PANTHER" id="PTHR46796">
    <property type="entry name" value="HTH-TYPE TRANSCRIPTIONAL ACTIVATOR RHAS-RELATED"/>
    <property type="match status" value="1"/>
</dbReference>
<proteinExistence type="predicted"/>
<name>D3Q3T2_STANL</name>
<evidence type="ECO:0000313" key="6">
    <source>
        <dbReference type="Proteomes" id="UP000000844"/>
    </source>
</evidence>
<evidence type="ECO:0000256" key="2">
    <source>
        <dbReference type="ARBA" id="ARBA00023125"/>
    </source>
</evidence>
<dbReference type="Proteomes" id="UP000000844">
    <property type="component" value="Chromosome"/>
</dbReference>
<dbReference type="Gene3D" id="1.10.10.60">
    <property type="entry name" value="Homeodomain-like"/>
    <property type="match status" value="1"/>
</dbReference>
<dbReference type="PANTHER" id="PTHR46796:SF2">
    <property type="entry name" value="TRANSCRIPTIONAL REGULATORY PROTEIN"/>
    <property type="match status" value="1"/>
</dbReference>
<dbReference type="Pfam" id="PF12833">
    <property type="entry name" value="HTH_18"/>
    <property type="match status" value="1"/>
</dbReference>
<dbReference type="STRING" id="446470.Snas_4352"/>
<dbReference type="HOGENOM" id="CLU_079347_0_0_11"/>
<evidence type="ECO:0000259" key="4">
    <source>
        <dbReference type="PROSITE" id="PS01124"/>
    </source>
</evidence>